<evidence type="ECO:0000256" key="1">
    <source>
        <dbReference type="ARBA" id="ARBA00022679"/>
    </source>
</evidence>
<dbReference type="Proteomes" id="UP000004994">
    <property type="component" value="Chromosome 5"/>
</dbReference>
<sequence length="122" mass="13427">HSSLTKSNYPAMPSATVNLVSKCTIFPSEKSSPNYLKLSVSDLPMLSVHYIQKGCLFTRPPFPIPQLISLLKINLSHTLTDFPPLAGRFVTDSDGYVYINCNDDGVDFVHATATHICIRDNG</sequence>
<dbReference type="InParanoid" id="K4C1U6"/>
<evidence type="ECO:0000313" key="2">
    <source>
        <dbReference type="EnsemblPlants" id="Solyc05g052650.2.1"/>
    </source>
</evidence>
<evidence type="ECO:0000313" key="3">
    <source>
        <dbReference type="Proteomes" id="UP000004994"/>
    </source>
</evidence>
<dbReference type="Gene3D" id="3.30.559.10">
    <property type="entry name" value="Chloramphenicol acetyltransferase-like domain"/>
    <property type="match status" value="1"/>
</dbReference>
<organism evidence="2">
    <name type="scientific">Solanum lycopersicum</name>
    <name type="common">Tomato</name>
    <name type="synonym">Lycopersicon esculentum</name>
    <dbReference type="NCBI Taxonomy" id="4081"/>
    <lineage>
        <taxon>Eukaryota</taxon>
        <taxon>Viridiplantae</taxon>
        <taxon>Streptophyta</taxon>
        <taxon>Embryophyta</taxon>
        <taxon>Tracheophyta</taxon>
        <taxon>Spermatophyta</taxon>
        <taxon>Magnoliopsida</taxon>
        <taxon>eudicotyledons</taxon>
        <taxon>Gunneridae</taxon>
        <taxon>Pentapetalae</taxon>
        <taxon>asterids</taxon>
        <taxon>lamiids</taxon>
        <taxon>Solanales</taxon>
        <taxon>Solanaceae</taxon>
        <taxon>Solanoideae</taxon>
        <taxon>Solaneae</taxon>
        <taxon>Solanum</taxon>
        <taxon>Solanum subgen. Lycopersicon</taxon>
    </lineage>
</organism>
<dbReference type="AlphaFoldDB" id="K4C1U6"/>
<protein>
    <submittedName>
        <fullName evidence="2">Uncharacterized protein</fullName>
    </submittedName>
</protein>
<proteinExistence type="predicted"/>
<dbReference type="InterPro" id="IPR051283">
    <property type="entry name" value="Sec_Metabolite_Acyltrans"/>
</dbReference>
<dbReference type="STRING" id="4081.K4C1U6"/>
<reference evidence="2" key="2">
    <citation type="submission" date="2015-06" db="UniProtKB">
        <authorList>
            <consortium name="EnsemblPlants"/>
        </authorList>
    </citation>
    <scope>IDENTIFICATION</scope>
    <source>
        <strain evidence="2">cv. Heinz 1706</strain>
    </source>
</reference>
<dbReference type="PhylomeDB" id="K4C1U6"/>
<dbReference type="EnsemblPlants" id="Solyc05g052650.2.1">
    <property type="protein sequence ID" value="Solyc05g052650.2.1"/>
    <property type="gene ID" value="Solyc05g052650.2"/>
</dbReference>
<accession>K4C1U6</accession>
<dbReference type="Gramene" id="Solyc05g052650.2.1">
    <property type="protein sequence ID" value="Solyc05g052650.2.1"/>
    <property type="gene ID" value="Solyc05g052650.2"/>
</dbReference>
<dbReference type="GO" id="GO:0016740">
    <property type="term" value="F:transferase activity"/>
    <property type="evidence" value="ECO:0007669"/>
    <property type="project" value="UniProtKB-KW"/>
</dbReference>
<dbReference type="PaxDb" id="4081-Solyc05g052650.2.1"/>
<name>K4C1U6_SOLLC</name>
<keyword evidence="3" id="KW-1185">Reference proteome</keyword>
<keyword evidence="1" id="KW-0808">Transferase</keyword>
<dbReference type="PANTHER" id="PTHR31896:SF64">
    <property type="entry name" value="TRICHOTHECENE 3-O-ACETYLTRANSFERASE"/>
    <property type="match status" value="1"/>
</dbReference>
<dbReference type="HOGENOM" id="CLU_1940932_0_0_1"/>
<dbReference type="Pfam" id="PF02458">
    <property type="entry name" value="Transferase"/>
    <property type="match status" value="1"/>
</dbReference>
<reference evidence="2" key="1">
    <citation type="journal article" date="2012" name="Nature">
        <title>The tomato genome sequence provides insights into fleshy fruit evolution.</title>
        <authorList>
            <consortium name="Tomato Genome Consortium"/>
        </authorList>
    </citation>
    <scope>NUCLEOTIDE SEQUENCE [LARGE SCALE GENOMIC DNA]</scope>
    <source>
        <strain evidence="2">cv. Heinz 1706</strain>
    </source>
</reference>
<dbReference type="InterPro" id="IPR023213">
    <property type="entry name" value="CAT-like_dom_sf"/>
</dbReference>
<dbReference type="OMA" id="CTIAPAK"/>
<dbReference type="PANTHER" id="PTHR31896">
    <property type="entry name" value="FAMILY REGULATORY PROTEIN, PUTATIVE (AFU_ORTHOLOGUE AFUA_3G14730)-RELATED"/>
    <property type="match status" value="1"/>
</dbReference>
<dbReference type="eggNOG" id="ENOG502QT4F">
    <property type="taxonomic scope" value="Eukaryota"/>
</dbReference>